<dbReference type="Pfam" id="PF18480">
    <property type="entry name" value="DUF5615"/>
    <property type="match status" value="1"/>
</dbReference>
<dbReference type="EMBL" id="CAADFE010000025">
    <property type="protein sequence ID" value="VFJ70993.1"/>
    <property type="molecule type" value="Genomic_DNA"/>
</dbReference>
<accession>A0A450TRX0</accession>
<organism evidence="2">
    <name type="scientific">Candidatus Kentrum sp. FW</name>
    <dbReference type="NCBI Taxonomy" id="2126338"/>
    <lineage>
        <taxon>Bacteria</taxon>
        <taxon>Pseudomonadati</taxon>
        <taxon>Pseudomonadota</taxon>
        <taxon>Gammaproteobacteria</taxon>
        <taxon>Candidatus Kentrum</taxon>
    </lineage>
</organism>
<evidence type="ECO:0000313" key="2">
    <source>
        <dbReference type="EMBL" id="VFJ70993.1"/>
    </source>
</evidence>
<evidence type="ECO:0000259" key="1">
    <source>
        <dbReference type="Pfam" id="PF18480"/>
    </source>
</evidence>
<dbReference type="InterPro" id="IPR041049">
    <property type="entry name" value="DUF5615"/>
</dbReference>
<name>A0A450TRX0_9GAMM</name>
<dbReference type="AlphaFoldDB" id="A0A450TRX0"/>
<feature type="domain" description="DUF5615" evidence="1">
    <location>
        <begin position="7"/>
        <end position="114"/>
    </location>
</feature>
<sequence length="126" mass="14516">MRFHSLKILTDENISPAVVSFIRDKGMDVADTKERKWHGKEDQYLLEKACSENRFVLTHDSDFGTLAINEGKEYHGIIYLKLRNPKVSNVIRAMEQLFTLEAEFQAGNLIVVDDLKIRIRLPGKIL</sequence>
<protein>
    <submittedName>
        <fullName evidence="2">Predicted nuclease, contains PIN domain, potential toxin-antitoxin system component</fullName>
    </submittedName>
</protein>
<reference evidence="2" key="1">
    <citation type="submission" date="2019-02" db="EMBL/GenBank/DDBJ databases">
        <authorList>
            <person name="Gruber-Vodicka R. H."/>
            <person name="Seah K. B. B."/>
        </authorList>
    </citation>
    <scope>NUCLEOTIDE SEQUENCE</scope>
    <source>
        <strain evidence="2">BECK_BZ131</strain>
    </source>
</reference>
<gene>
    <name evidence="2" type="ORF">BECKFW1821C_GA0114237_102543</name>
</gene>
<proteinExistence type="predicted"/>